<sequence length="227" mass="23068">MRYSIAAVVAFASVALAQSIEGFDAILKPTKGDSVPAGKTYEIKWETSELYPGTVTIDLLGGPSEGLLDVVETIGKHVDNTKGSFSWAVDKKLGALKVYGLQITYDKNTTLLQWSFPFPITGGSAVESSSISASASASASAFASKSSTSSVTVPTLSSSTIITSTLSNNISTTASPTETPSATLSFTSSTPSKTTTSASVVPTAGAATVVAGSLSVFGGLAMALFAL</sequence>
<feature type="signal peptide" evidence="4">
    <location>
        <begin position="1"/>
        <end position="17"/>
    </location>
</feature>
<feature type="domain" description="Yeast cell wall synthesis Kre9/Knh1-like N-terminal" evidence="5">
    <location>
        <begin position="28"/>
        <end position="120"/>
    </location>
</feature>
<accession>A0AAE0MMA9</accession>
<keyword evidence="3" id="KW-1133">Transmembrane helix</keyword>
<keyword evidence="1 4" id="KW-0732">Signal</keyword>
<comment type="caution">
    <text evidence="6">The sequence shown here is derived from an EMBL/GenBank/DDBJ whole genome shotgun (WGS) entry which is preliminary data.</text>
</comment>
<evidence type="ECO:0000256" key="2">
    <source>
        <dbReference type="SAM" id="MobiDB-lite"/>
    </source>
</evidence>
<feature type="transmembrane region" description="Helical" evidence="3">
    <location>
        <begin position="204"/>
        <end position="226"/>
    </location>
</feature>
<evidence type="ECO:0000256" key="1">
    <source>
        <dbReference type="ARBA" id="ARBA00022729"/>
    </source>
</evidence>
<keyword evidence="3" id="KW-0812">Transmembrane</keyword>
<protein>
    <submittedName>
        <fullName evidence="6">Ser-Thr-rich glycosyl-phosphatidyl-inositol-anchored membrane family-domain-containing protein</fullName>
    </submittedName>
</protein>
<dbReference type="InterPro" id="IPR052982">
    <property type="entry name" value="SRP1/TIP1-like"/>
</dbReference>
<gene>
    <name evidence="6" type="ORF">B0T19DRAFT_53880</name>
</gene>
<dbReference type="AlphaFoldDB" id="A0AAE0MMA9"/>
<keyword evidence="3" id="KW-0472">Membrane</keyword>
<feature type="region of interest" description="Disordered" evidence="2">
    <location>
        <begin position="171"/>
        <end position="194"/>
    </location>
</feature>
<reference evidence="6" key="1">
    <citation type="journal article" date="2023" name="Mol. Phylogenet. Evol.">
        <title>Genome-scale phylogeny and comparative genomics of the fungal order Sordariales.</title>
        <authorList>
            <person name="Hensen N."/>
            <person name="Bonometti L."/>
            <person name="Westerberg I."/>
            <person name="Brannstrom I.O."/>
            <person name="Guillou S."/>
            <person name="Cros-Aarteil S."/>
            <person name="Calhoun S."/>
            <person name="Haridas S."/>
            <person name="Kuo A."/>
            <person name="Mondo S."/>
            <person name="Pangilinan J."/>
            <person name="Riley R."/>
            <person name="LaButti K."/>
            <person name="Andreopoulos B."/>
            <person name="Lipzen A."/>
            <person name="Chen C."/>
            <person name="Yan M."/>
            <person name="Daum C."/>
            <person name="Ng V."/>
            <person name="Clum A."/>
            <person name="Steindorff A."/>
            <person name="Ohm R.A."/>
            <person name="Martin F."/>
            <person name="Silar P."/>
            <person name="Natvig D.O."/>
            <person name="Lalanne C."/>
            <person name="Gautier V."/>
            <person name="Ament-Velasquez S.L."/>
            <person name="Kruys A."/>
            <person name="Hutchinson M.I."/>
            <person name="Powell A.J."/>
            <person name="Barry K."/>
            <person name="Miller A.N."/>
            <person name="Grigoriev I.V."/>
            <person name="Debuchy R."/>
            <person name="Gladieux P."/>
            <person name="Hiltunen Thoren M."/>
            <person name="Johannesson H."/>
        </authorList>
    </citation>
    <scope>NUCLEOTIDE SEQUENCE</scope>
    <source>
        <strain evidence="6">SMH4131-1</strain>
    </source>
</reference>
<dbReference type="InterPro" id="IPR018466">
    <property type="entry name" value="Kre9/Knh1-like_N"/>
</dbReference>
<evidence type="ECO:0000313" key="6">
    <source>
        <dbReference type="EMBL" id="KAK3336888.1"/>
    </source>
</evidence>
<evidence type="ECO:0000256" key="3">
    <source>
        <dbReference type="SAM" id="Phobius"/>
    </source>
</evidence>
<keyword evidence="7" id="KW-1185">Reference proteome</keyword>
<dbReference type="PANTHER" id="PTHR40633:SF1">
    <property type="entry name" value="GPI ANCHORED SERINE-THREONINE RICH PROTEIN (AFU_ORTHOLOGUE AFUA_1G03630)"/>
    <property type="match status" value="1"/>
</dbReference>
<name>A0AAE0MMA9_9PEZI</name>
<organism evidence="6 7">
    <name type="scientific">Cercophora scortea</name>
    <dbReference type="NCBI Taxonomy" id="314031"/>
    <lineage>
        <taxon>Eukaryota</taxon>
        <taxon>Fungi</taxon>
        <taxon>Dikarya</taxon>
        <taxon>Ascomycota</taxon>
        <taxon>Pezizomycotina</taxon>
        <taxon>Sordariomycetes</taxon>
        <taxon>Sordariomycetidae</taxon>
        <taxon>Sordariales</taxon>
        <taxon>Lasiosphaeriaceae</taxon>
        <taxon>Cercophora</taxon>
    </lineage>
</organism>
<reference evidence="6" key="2">
    <citation type="submission" date="2023-06" db="EMBL/GenBank/DDBJ databases">
        <authorList>
            <consortium name="Lawrence Berkeley National Laboratory"/>
            <person name="Haridas S."/>
            <person name="Hensen N."/>
            <person name="Bonometti L."/>
            <person name="Westerberg I."/>
            <person name="Brannstrom I.O."/>
            <person name="Guillou S."/>
            <person name="Cros-Aarteil S."/>
            <person name="Calhoun S."/>
            <person name="Kuo A."/>
            <person name="Mondo S."/>
            <person name="Pangilinan J."/>
            <person name="Riley R."/>
            <person name="Labutti K."/>
            <person name="Andreopoulos B."/>
            <person name="Lipzen A."/>
            <person name="Chen C."/>
            <person name="Yanf M."/>
            <person name="Daum C."/>
            <person name="Ng V."/>
            <person name="Clum A."/>
            <person name="Steindorff A."/>
            <person name="Ohm R."/>
            <person name="Martin F."/>
            <person name="Silar P."/>
            <person name="Natvig D."/>
            <person name="Lalanne C."/>
            <person name="Gautier V."/>
            <person name="Ament-Velasquez S.L."/>
            <person name="Kruys A."/>
            <person name="Hutchinson M.I."/>
            <person name="Powell A.J."/>
            <person name="Barry K."/>
            <person name="Miller A.N."/>
            <person name="Grigoriev I.V."/>
            <person name="Debuchy R."/>
            <person name="Gladieux P."/>
            <person name="Thoren M.H."/>
            <person name="Johannesson H."/>
        </authorList>
    </citation>
    <scope>NUCLEOTIDE SEQUENCE</scope>
    <source>
        <strain evidence="6">SMH4131-1</strain>
    </source>
</reference>
<dbReference type="Pfam" id="PF10342">
    <property type="entry name" value="Kre9_KNH"/>
    <property type="match status" value="1"/>
</dbReference>
<proteinExistence type="predicted"/>
<evidence type="ECO:0000256" key="4">
    <source>
        <dbReference type="SAM" id="SignalP"/>
    </source>
</evidence>
<dbReference type="PANTHER" id="PTHR40633">
    <property type="entry name" value="MATRIX PROTEIN, PUTATIVE (AFU_ORTHOLOGUE AFUA_8G05410)-RELATED"/>
    <property type="match status" value="1"/>
</dbReference>
<evidence type="ECO:0000259" key="5">
    <source>
        <dbReference type="Pfam" id="PF10342"/>
    </source>
</evidence>
<dbReference type="Proteomes" id="UP001286456">
    <property type="component" value="Unassembled WGS sequence"/>
</dbReference>
<evidence type="ECO:0000313" key="7">
    <source>
        <dbReference type="Proteomes" id="UP001286456"/>
    </source>
</evidence>
<feature type="chain" id="PRO_5042113873" evidence="4">
    <location>
        <begin position="18"/>
        <end position="227"/>
    </location>
</feature>
<dbReference type="EMBL" id="JAUEPO010000001">
    <property type="protein sequence ID" value="KAK3336888.1"/>
    <property type="molecule type" value="Genomic_DNA"/>
</dbReference>